<organism evidence="2 3">
    <name type="scientific">Trifolium medium</name>
    <dbReference type="NCBI Taxonomy" id="97028"/>
    <lineage>
        <taxon>Eukaryota</taxon>
        <taxon>Viridiplantae</taxon>
        <taxon>Streptophyta</taxon>
        <taxon>Embryophyta</taxon>
        <taxon>Tracheophyta</taxon>
        <taxon>Spermatophyta</taxon>
        <taxon>Magnoliopsida</taxon>
        <taxon>eudicotyledons</taxon>
        <taxon>Gunneridae</taxon>
        <taxon>Pentapetalae</taxon>
        <taxon>rosids</taxon>
        <taxon>fabids</taxon>
        <taxon>Fabales</taxon>
        <taxon>Fabaceae</taxon>
        <taxon>Papilionoideae</taxon>
        <taxon>50 kb inversion clade</taxon>
        <taxon>NPAAA clade</taxon>
        <taxon>Hologalegina</taxon>
        <taxon>IRL clade</taxon>
        <taxon>Trifolieae</taxon>
        <taxon>Trifolium</taxon>
    </lineage>
</organism>
<keyword evidence="1" id="KW-0472">Membrane</keyword>
<protein>
    <submittedName>
        <fullName evidence="2">Uncharacterized protein</fullName>
    </submittedName>
</protein>
<evidence type="ECO:0000313" key="3">
    <source>
        <dbReference type="Proteomes" id="UP000265520"/>
    </source>
</evidence>
<keyword evidence="1" id="KW-1133">Transmembrane helix</keyword>
<feature type="transmembrane region" description="Helical" evidence="1">
    <location>
        <begin position="50"/>
        <end position="67"/>
    </location>
</feature>
<evidence type="ECO:0000313" key="2">
    <source>
        <dbReference type="EMBL" id="MCI39547.1"/>
    </source>
</evidence>
<dbReference type="AlphaFoldDB" id="A0A392RTS5"/>
<evidence type="ECO:0000256" key="1">
    <source>
        <dbReference type="SAM" id="Phobius"/>
    </source>
</evidence>
<keyword evidence="3" id="KW-1185">Reference proteome</keyword>
<feature type="transmembrane region" description="Helical" evidence="1">
    <location>
        <begin position="20"/>
        <end position="38"/>
    </location>
</feature>
<accession>A0A392RTS5</accession>
<keyword evidence="1" id="KW-0812">Transmembrane</keyword>
<proteinExistence type="predicted"/>
<dbReference type="EMBL" id="LXQA010268633">
    <property type="protein sequence ID" value="MCI39547.1"/>
    <property type="molecule type" value="Genomic_DNA"/>
</dbReference>
<reference evidence="2 3" key="1">
    <citation type="journal article" date="2018" name="Front. Plant Sci.">
        <title>Red Clover (Trifolium pratense) and Zigzag Clover (T. medium) - A Picture of Genomic Similarities and Differences.</title>
        <authorList>
            <person name="Dluhosova J."/>
            <person name="Istvanek J."/>
            <person name="Nedelnik J."/>
            <person name="Repkova J."/>
        </authorList>
    </citation>
    <scope>NUCLEOTIDE SEQUENCE [LARGE SCALE GENOMIC DNA]</scope>
    <source>
        <strain evidence="3">cv. 10/8</strain>
        <tissue evidence="2">Leaf</tissue>
    </source>
</reference>
<name>A0A392RTS5_9FABA</name>
<comment type="caution">
    <text evidence="2">The sequence shown here is derived from an EMBL/GenBank/DDBJ whole genome shotgun (WGS) entry which is preliminary data.</text>
</comment>
<sequence length="68" mass="7416">MSAWWVVVPRGSSSVPSFHPLGLFYPFSAGGLPSLPLLSRRPSVLRRCPSVHLCCYGILLVLALVFGF</sequence>
<dbReference type="Proteomes" id="UP000265520">
    <property type="component" value="Unassembled WGS sequence"/>
</dbReference>